<dbReference type="InParanoid" id="A0A286U600"/>
<reference evidence="1 2" key="1">
    <citation type="journal article" date="2017" name="Mol. Ecol.">
        <title>Comparative and population genomic landscape of Phellinus noxius: A hypervariable fungus causing root rot in trees.</title>
        <authorList>
            <person name="Chung C.L."/>
            <person name="Lee T.J."/>
            <person name="Akiba M."/>
            <person name="Lee H.H."/>
            <person name="Kuo T.H."/>
            <person name="Liu D."/>
            <person name="Ke H.M."/>
            <person name="Yokoi T."/>
            <person name="Roa M.B."/>
            <person name="Lu M.J."/>
            <person name="Chang Y.Y."/>
            <person name="Ann P.J."/>
            <person name="Tsai J.N."/>
            <person name="Chen C.Y."/>
            <person name="Tzean S.S."/>
            <person name="Ota Y."/>
            <person name="Hattori T."/>
            <person name="Sahashi N."/>
            <person name="Liou R.F."/>
            <person name="Kikuchi T."/>
            <person name="Tsai I.J."/>
        </authorList>
    </citation>
    <scope>NUCLEOTIDE SEQUENCE [LARGE SCALE GENOMIC DNA]</scope>
    <source>
        <strain evidence="1 2">FFPRI411160</strain>
    </source>
</reference>
<name>A0A286U600_9AGAM</name>
<proteinExistence type="predicted"/>
<comment type="caution">
    <text evidence="1">The sequence shown here is derived from an EMBL/GenBank/DDBJ whole genome shotgun (WGS) entry which is preliminary data.</text>
</comment>
<dbReference type="Proteomes" id="UP000217199">
    <property type="component" value="Unassembled WGS sequence"/>
</dbReference>
<gene>
    <name evidence="1" type="ORF">PNOK_0952700</name>
</gene>
<sequence>MHRILSPLYLFRYGKAILWGYRQQSSGSQHPTYGDICFSIPSNTHSRDTLIRFSEYNPSQDIFACL</sequence>
<accession>A0A286U600</accession>
<dbReference type="EMBL" id="NBII01000011">
    <property type="protein sequence ID" value="PAV14974.1"/>
    <property type="molecule type" value="Genomic_DNA"/>
</dbReference>
<dbReference type="AlphaFoldDB" id="A0A286U600"/>
<organism evidence="1 2">
    <name type="scientific">Pyrrhoderma noxium</name>
    <dbReference type="NCBI Taxonomy" id="2282107"/>
    <lineage>
        <taxon>Eukaryota</taxon>
        <taxon>Fungi</taxon>
        <taxon>Dikarya</taxon>
        <taxon>Basidiomycota</taxon>
        <taxon>Agaricomycotina</taxon>
        <taxon>Agaricomycetes</taxon>
        <taxon>Hymenochaetales</taxon>
        <taxon>Hymenochaetaceae</taxon>
        <taxon>Pyrrhoderma</taxon>
    </lineage>
</organism>
<protein>
    <submittedName>
        <fullName evidence="1">Uncharacterized protein</fullName>
    </submittedName>
</protein>
<evidence type="ECO:0000313" key="1">
    <source>
        <dbReference type="EMBL" id="PAV14974.1"/>
    </source>
</evidence>
<evidence type="ECO:0000313" key="2">
    <source>
        <dbReference type="Proteomes" id="UP000217199"/>
    </source>
</evidence>
<keyword evidence="2" id="KW-1185">Reference proteome</keyword>